<evidence type="ECO:0000256" key="4">
    <source>
        <dbReference type="SAM" id="Coils"/>
    </source>
</evidence>
<feature type="domain" description="Type I restriction modification DNA specificity" evidence="5">
    <location>
        <begin position="52"/>
        <end position="200"/>
    </location>
</feature>
<dbReference type="InterPro" id="IPR051212">
    <property type="entry name" value="Type-I_RE_S_subunit"/>
</dbReference>
<feature type="domain" description="Type I restriction modification DNA specificity" evidence="5">
    <location>
        <begin position="255"/>
        <end position="409"/>
    </location>
</feature>
<dbReference type="RefSeq" id="WP_309656325.1">
    <property type="nucleotide sequence ID" value="NZ_JARWAN010000016.1"/>
</dbReference>
<dbReference type="CDD" id="cd17246">
    <property type="entry name" value="RMtype1_S_SonII-TRD2-CR2_like"/>
    <property type="match status" value="1"/>
</dbReference>
<keyword evidence="6" id="KW-0378">Hydrolase</keyword>
<accession>A0ABU1H576</accession>
<dbReference type="Proteomes" id="UP001254564">
    <property type="component" value="Unassembled WGS sequence"/>
</dbReference>
<evidence type="ECO:0000256" key="2">
    <source>
        <dbReference type="ARBA" id="ARBA00022747"/>
    </source>
</evidence>
<keyword evidence="4" id="KW-0175">Coiled coil</keyword>
<evidence type="ECO:0000313" key="6">
    <source>
        <dbReference type="EMBL" id="MDR5899441.1"/>
    </source>
</evidence>
<dbReference type="SUPFAM" id="SSF116734">
    <property type="entry name" value="DNA methylase specificity domain"/>
    <property type="match status" value="2"/>
</dbReference>
<sequence length="470" mass="52380">MSKLASLTTEKIMHLKSSFSFPNDWWVTYAQLAFNEVRDGTHDSPKQSEKGVPLITSKNLVNGSIDFKNTKTISFEDHLEISKRSGVSTGDLLFSMIGTIGNVASVPENTNFSVKNVGLFRKNDSLLNRRFSFHWLNSQPYQNYLEEHKRGGNQKFVSLGILRESPVPIAPLAEQKVIAEKLDTLLAQVENTKARLERIPQILKRFRQSVLTAAVSGRLTEEWRSGDNPEQDFKKVADAGVAVKTGPFGSALHKSDYVHGGIPVINPMHISEGIITPSDSMTISQQKYYSLEAWHLRKGDIIVGRRGEMGRAAVVDSDEAQLCGTSSMLLRAGNNALPKYLEIILRSPTAVSYFNSASVGSTMVNLNQKVIKNLEVYFPPLDEQTEIVRSVDQLFAHADRIEQQVNQALARVNNLTQSILAKAFRGELTEQWRKDNSELISGENSAEALLERIKAERAAKSPAKRRKRSA</sequence>
<evidence type="ECO:0000259" key="5">
    <source>
        <dbReference type="Pfam" id="PF01420"/>
    </source>
</evidence>
<dbReference type="GO" id="GO:0004519">
    <property type="term" value="F:endonuclease activity"/>
    <property type="evidence" value="ECO:0007669"/>
    <property type="project" value="UniProtKB-KW"/>
</dbReference>
<dbReference type="CDD" id="cd16961">
    <property type="entry name" value="RMtype1_S_TRD-CR_like"/>
    <property type="match status" value="1"/>
</dbReference>
<comment type="caution">
    <text evidence="6">The sequence shown here is derived from an EMBL/GenBank/DDBJ whole genome shotgun (WGS) entry which is preliminary data.</text>
</comment>
<keyword evidence="7" id="KW-1185">Reference proteome</keyword>
<feature type="coiled-coil region" evidence="4">
    <location>
        <begin position="391"/>
        <end position="418"/>
    </location>
</feature>
<dbReference type="PANTHER" id="PTHR43140">
    <property type="entry name" value="TYPE-1 RESTRICTION ENZYME ECOKI SPECIFICITY PROTEIN"/>
    <property type="match status" value="1"/>
</dbReference>
<comment type="similarity">
    <text evidence="1">Belongs to the type-I restriction system S methylase family.</text>
</comment>
<dbReference type="EMBL" id="JARWAN010000016">
    <property type="protein sequence ID" value="MDR5899441.1"/>
    <property type="molecule type" value="Genomic_DNA"/>
</dbReference>
<proteinExistence type="inferred from homology"/>
<evidence type="ECO:0000256" key="3">
    <source>
        <dbReference type="ARBA" id="ARBA00023125"/>
    </source>
</evidence>
<keyword evidence="2" id="KW-0680">Restriction system</keyword>
<dbReference type="EC" id="3.1.21.-" evidence="6"/>
<dbReference type="Pfam" id="PF01420">
    <property type="entry name" value="Methylase_S"/>
    <property type="match status" value="2"/>
</dbReference>
<evidence type="ECO:0000256" key="1">
    <source>
        <dbReference type="ARBA" id="ARBA00010923"/>
    </source>
</evidence>
<keyword evidence="3" id="KW-0238">DNA-binding</keyword>
<protein>
    <submittedName>
        <fullName evidence="6">Restriction endonuclease subunit S</fullName>
        <ecNumber evidence="6">3.1.21.-</ecNumber>
    </submittedName>
</protein>
<keyword evidence="6" id="KW-0255">Endonuclease</keyword>
<reference evidence="6 7" key="1">
    <citation type="submission" date="2023-04" db="EMBL/GenBank/DDBJ databases">
        <title>A long-awaited taxogenomic arrangement of the family Halomonadaceae.</title>
        <authorList>
            <person name="De La Haba R."/>
            <person name="Chuvochina M."/>
            <person name="Wittouck S."/>
            <person name="Arahal D.R."/>
            <person name="Sanchez-Porro C."/>
            <person name="Hugenholtz P."/>
            <person name="Ventosa A."/>
        </authorList>
    </citation>
    <scope>NUCLEOTIDE SEQUENCE [LARGE SCALE GENOMIC DNA]</scope>
    <source>
        <strain evidence="6 7">DSM 21020</strain>
    </source>
</reference>
<dbReference type="Gene3D" id="3.90.220.20">
    <property type="entry name" value="DNA methylase specificity domains"/>
    <property type="match status" value="2"/>
</dbReference>
<dbReference type="GO" id="GO:0016787">
    <property type="term" value="F:hydrolase activity"/>
    <property type="evidence" value="ECO:0007669"/>
    <property type="project" value="UniProtKB-KW"/>
</dbReference>
<dbReference type="InterPro" id="IPR044946">
    <property type="entry name" value="Restrct_endonuc_typeI_TRD_sf"/>
</dbReference>
<name>A0ABU1H576_9GAMM</name>
<dbReference type="InterPro" id="IPR000055">
    <property type="entry name" value="Restrct_endonuc_typeI_TRD"/>
</dbReference>
<dbReference type="PANTHER" id="PTHR43140:SF1">
    <property type="entry name" value="TYPE I RESTRICTION ENZYME ECOKI SPECIFICITY SUBUNIT"/>
    <property type="match status" value="1"/>
</dbReference>
<keyword evidence="6" id="KW-0540">Nuclease</keyword>
<gene>
    <name evidence="6" type="ORF">QC823_10620</name>
</gene>
<organism evidence="6 7">
    <name type="scientific">Vreelandella vilamensis</name>
    <dbReference type="NCBI Taxonomy" id="531309"/>
    <lineage>
        <taxon>Bacteria</taxon>
        <taxon>Pseudomonadati</taxon>
        <taxon>Pseudomonadota</taxon>
        <taxon>Gammaproteobacteria</taxon>
        <taxon>Oceanospirillales</taxon>
        <taxon>Halomonadaceae</taxon>
        <taxon>Vreelandella</taxon>
    </lineage>
</organism>
<evidence type="ECO:0000313" key="7">
    <source>
        <dbReference type="Proteomes" id="UP001254564"/>
    </source>
</evidence>